<dbReference type="NCBIfam" id="NF009154">
    <property type="entry name" value="PRK12497.3-3"/>
    <property type="match status" value="1"/>
</dbReference>
<dbReference type="HAMAP" id="MF_00048">
    <property type="entry name" value="UPF0102"/>
    <property type="match status" value="1"/>
</dbReference>
<accession>A0A1Y4DDT3</accession>
<dbReference type="PANTHER" id="PTHR34039:SF1">
    <property type="entry name" value="UPF0102 PROTEIN YRAN"/>
    <property type="match status" value="1"/>
</dbReference>
<dbReference type="InterPro" id="IPR011335">
    <property type="entry name" value="Restrct_endonuc-II-like"/>
</dbReference>
<evidence type="ECO:0000313" key="3">
    <source>
        <dbReference type="EMBL" id="OUO57257.1"/>
    </source>
</evidence>
<dbReference type="Proteomes" id="UP000196368">
    <property type="component" value="Unassembled WGS sequence"/>
</dbReference>
<name>A0A1Y4DDT3_9BACT</name>
<dbReference type="AlphaFoldDB" id="A0A1Y4DDT3"/>
<evidence type="ECO:0000313" key="4">
    <source>
        <dbReference type="Proteomes" id="UP000196368"/>
    </source>
</evidence>
<evidence type="ECO:0000256" key="2">
    <source>
        <dbReference type="HAMAP-Rule" id="MF_00048"/>
    </source>
</evidence>
<comment type="caution">
    <text evidence="3">The sequence shown here is derived from an EMBL/GenBank/DDBJ whole genome shotgun (WGS) entry which is preliminary data.</text>
</comment>
<evidence type="ECO:0000256" key="1">
    <source>
        <dbReference type="ARBA" id="ARBA00006738"/>
    </source>
</evidence>
<comment type="similarity">
    <text evidence="1 2">Belongs to the UPF0102 family.</text>
</comment>
<reference evidence="4" key="1">
    <citation type="submission" date="2017-04" db="EMBL/GenBank/DDBJ databases">
        <title>Function of individual gut microbiota members based on whole genome sequencing of pure cultures obtained from chicken caecum.</title>
        <authorList>
            <person name="Medvecky M."/>
            <person name="Cejkova D."/>
            <person name="Polansky O."/>
            <person name="Karasova D."/>
            <person name="Kubasova T."/>
            <person name="Cizek A."/>
            <person name="Rychlik I."/>
        </authorList>
    </citation>
    <scope>NUCLEOTIDE SEQUENCE [LARGE SCALE GENOMIC DNA]</scope>
    <source>
        <strain evidence="4">An273</strain>
    </source>
</reference>
<dbReference type="NCBIfam" id="TIGR00252">
    <property type="entry name" value="YraN family protein"/>
    <property type="match status" value="1"/>
</dbReference>
<dbReference type="SUPFAM" id="SSF52980">
    <property type="entry name" value="Restriction endonuclease-like"/>
    <property type="match status" value="1"/>
</dbReference>
<dbReference type="PANTHER" id="PTHR34039">
    <property type="entry name" value="UPF0102 PROTEIN YRAN"/>
    <property type="match status" value="1"/>
</dbReference>
<keyword evidence="4" id="KW-1185">Reference proteome</keyword>
<organism evidence="3 4">
    <name type="scientific">Candidatus Avelusimicrobium gallicola</name>
    <dbReference type="NCBI Taxonomy" id="2562704"/>
    <lineage>
        <taxon>Bacteria</taxon>
        <taxon>Pseudomonadati</taxon>
        <taxon>Elusimicrobiota</taxon>
        <taxon>Elusimicrobia</taxon>
        <taxon>Elusimicrobiales</taxon>
        <taxon>Elusimicrobiaceae</taxon>
        <taxon>Candidatus Avelusimicrobium</taxon>
    </lineage>
</organism>
<dbReference type="InterPro" id="IPR003509">
    <property type="entry name" value="UPF0102_YraN-like"/>
</dbReference>
<dbReference type="NCBIfam" id="NF009150">
    <property type="entry name" value="PRK12497.1-3"/>
    <property type="match status" value="1"/>
</dbReference>
<dbReference type="GO" id="GO:0003676">
    <property type="term" value="F:nucleic acid binding"/>
    <property type="evidence" value="ECO:0007669"/>
    <property type="project" value="InterPro"/>
</dbReference>
<dbReference type="EMBL" id="NFJD01000001">
    <property type="protein sequence ID" value="OUO57257.1"/>
    <property type="molecule type" value="Genomic_DNA"/>
</dbReference>
<proteinExistence type="inferred from homology"/>
<dbReference type="Pfam" id="PF02021">
    <property type="entry name" value="UPF0102"/>
    <property type="match status" value="1"/>
</dbReference>
<sequence>MNTTWKGKAGEDRAARFLEQAGWRILERNFSARGGEIDLIAADGKTLVFAEVKTRSYQAFGGPLAAVTPAKQKRIAQTALHYLQERGLKFDSIRFDVLCVLPDRIEHIPNAFFPPRTTL</sequence>
<dbReference type="InterPro" id="IPR011856">
    <property type="entry name" value="tRNA_endonuc-like_dom_sf"/>
</dbReference>
<dbReference type="RefSeq" id="WP_087286226.1">
    <property type="nucleotide sequence ID" value="NZ_NFJD01000001.1"/>
</dbReference>
<dbReference type="Gene3D" id="3.40.1350.10">
    <property type="match status" value="1"/>
</dbReference>
<protein>
    <recommendedName>
        <fullName evidence="2">UPF0102 protein B5F75_00305</fullName>
    </recommendedName>
</protein>
<gene>
    <name evidence="3" type="ORF">B5F75_00305</name>
</gene>
<dbReference type="OrthoDB" id="9802516at2"/>
<dbReference type="CDD" id="cd20736">
    <property type="entry name" value="PoNe_Nuclease"/>
    <property type="match status" value="1"/>
</dbReference>